<gene>
    <name evidence="2" type="ORF">IAQ67_20230</name>
    <name evidence="1" type="ORF">J2W98_001273</name>
</gene>
<keyword evidence="4" id="KW-1185">Reference proteome</keyword>
<dbReference type="Proteomes" id="UP001266807">
    <property type="component" value="Unassembled WGS sequence"/>
</dbReference>
<evidence type="ECO:0000313" key="3">
    <source>
        <dbReference type="Proteomes" id="UP000516384"/>
    </source>
</evidence>
<dbReference type="AlphaFoldDB" id="A0A7H0Y504"/>
<accession>A0A7H0Y504</accession>
<evidence type="ECO:0000313" key="4">
    <source>
        <dbReference type="Proteomes" id="UP001266807"/>
    </source>
</evidence>
<sequence length="192" mass="22304">MTKSLLTKQITIKLGSMDVTTMVLNQREINIVVKEELGHFLLIDAADSNEMFLLASLFQHSMKTRDVIYLEREDTRYTDLFMYNGAINPLTWKELRKIKASIRFLKPVVYKLSLLNTYDETIWDTWKHWKYDNQLRIKADKDIATINSTKLGFEMLVHSCSHLAISDSGHSHLDCHSTKSSPELIIRNIARD</sequence>
<reference evidence="1 4" key="2">
    <citation type="submission" date="2023-07" db="EMBL/GenBank/DDBJ databases">
        <title>Sorghum-associated microbial communities from plants grown in Nebraska, USA.</title>
        <authorList>
            <person name="Schachtman D."/>
        </authorList>
    </citation>
    <scope>NUCLEOTIDE SEQUENCE [LARGE SCALE GENOMIC DNA]</scope>
    <source>
        <strain evidence="1 4">BE143</strain>
    </source>
</reference>
<dbReference type="Proteomes" id="UP000516384">
    <property type="component" value="Chromosome"/>
</dbReference>
<evidence type="ECO:0000313" key="1">
    <source>
        <dbReference type="EMBL" id="MDR6777026.1"/>
    </source>
</evidence>
<reference evidence="2 3" key="1">
    <citation type="submission" date="2020-09" db="EMBL/GenBank/DDBJ databases">
        <title>Characterization of Paenibacillus peoriae strain ZF390 with broad-spectrum antimicrobial activity as a potential biocontrol agent.</title>
        <authorList>
            <person name="Li L."/>
            <person name="Zhao Y."/>
            <person name="Li B."/>
            <person name="Xie X."/>
        </authorList>
    </citation>
    <scope>NUCLEOTIDE SEQUENCE [LARGE SCALE GENOMIC DNA]</scope>
    <source>
        <strain evidence="2 3">ZF390</strain>
    </source>
</reference>
<dbReference type="EMBL" id="CP061172">
    <property type="protein sequence ID" value="QNR66162.1"/>
    <property type="molecule type" value="Genomic_DNA"/>
</dbReference>
<protein>
    <submittedName>
        <fullName evidence="2">Uncharacterized protein</fullName>
    </submittedName>
</protein>
<evidence type="ECO:0000313" key="2">
    <source>
        <dbReference type="EMBL" id="QNR66162.1"/>
    </source>
</evidence>
<name>A0A7H0Y504_9BACL</name>
<dbReference type="RefSeq" id="WP_068942501.1">
    <property type="nucleotide sequence ID" value="NZ_CP061172.1"/>
</dbReference>
<dbReference type="EMBL" id="JAVDUG010000001">
    <property type="protein sequence ID" value="MDR6777026.1"/>
    <property type="molecule type" value="Genomic_DNA"/>
</dbReference>
<organism evidence="2 3">
    <name type="scientific">Paenibacillus peoriae</name>
    <dbReference type="NCBI Taxonomy" id="59893"/>
    <lineage>
        <taxon>Bacteria</taxon>
        <taxon>Bacillati</taxon>
        <taxon>Bacillota</taxon>
        <taxon>Bacilli</taxon>
        <taxon>Bacillales</taxon>
        <taxon>Paenibacillaceae</taxon>
        <taxon>Paenibacillus</taxon>
    </lineage>
</organism>
<proteinExistence type="predicted"/>